<evidence type="ECO:0000256" key="6">
    <source>
        <dbReference type="HAMAP-Rule" id="MF_02040"/>
    </source>
</evidence>
<evidence type="ECO:0000313" key="10">
    <source>
        <dbReference type="Proteomes" id="UP000199639"/>
    </source>
</evidence>
<keyword evidence="2 6" id="KW-0547">Nucleotide-binding</keyword>
<dbReference type="Gene3D" id="3.40.50.300">
    <property type="entry name" value="P-loop containing nucleotide triphosphate hydrolases"/>
    <property type="match status" value="1"/>
</dbReference>
<dbReference type="InterPro" id="IPR033756">
    <property type="entry name" value="YlxH/NBP35"/>
</dbReference>
<feature type="domain" description="MIP18 family-like" evidence="7">
    <location>
        <begin position="14"/>
        <end position="86"/>
    </location>
</feature>
<dbReference type="GO" id="GO:0046872">
    <property type="term" value="F:metal ion binding"/>
    <property type="evidence" value="ECO:0007669"/>
    <property type="project" value="UniProtKB-KW"/>
</dbReference>
<dbReference type="RefSeq" id="WP_092340765.1">
    <property type="nucleotide sequence ID" value="NZ_FNIB01000006.1"/>
</dbReference>
<keyword evidence="1 6" id="KW-0479">Metal-binding</keyword>
<keyword evidence="11" id="KW-1185">Reference proteome</keyword>
<dbReference type="Proteomes" id="UP000298252">
    <property type="component" value="Unassembled WGS sequence"/>
</dbReference>
<name>A0A4R8VF81_9MICO</name>
<dbReference type="EMBL" id="FNIB01000006">
    <property type="protein sequence ID" value="SDN67156.1"/>
    <property type="molecule type" value="Genomic_DNA"/>
</dbReference>
<keyword evidence="3 6" id="KW-0067">ATP-binding</keyword>
<dbReference type="InterPro" id="IPR034904">
    <property type="entry name" value="FSCA_dom_sf"/>
</dbReference>
<dbReference type="GO" id="GO:0016887">
    <property type="term" value="F:ATP hydrolysis activity"/>
    <property type="evidence" value="ECO:0007669"/>
    <property type="project" value="UniProtKB-UniRule"/>
</dbReference>
<dbReference type="EMBL" id="SOFD01000005">
    <property type="protein sequence ID" value="TFB81759.1"/>
    <property type="molecule type" value="Genomic_DNA"/>
</dbReference>
<evidence type="ECO:0000256" key="4">
    <source>
        <dbReference type="ARBA" id="ARBA00023004"/>
    </source>
</evidence>
<dbReference type="InterPro" id="IPR027417">
    <property type="entry name" value="P-loop_NTPase"/>
</dbReference>
<organism evidence="8 10">
    <name type="scientific">Cryobacterium flavum</name>
    <dbReference type="NCBI Taxonomy" id="1424659"/>
    <lineage>
        <taxon>Bacteria</taxon>
        <taxon>Bacillati</taxon>
        <taxon>Actinomycetota</taxon>
        <taxon>Actinomycetes</taxon>
        <taxon>Micrococcales</taxon>
        <taxon>Microbacteriaceae</taxon>
        <taxon>Cryobacterium</taxon>
    </lineage>
</organism>
<dbReference type="AlphaFoldDB" id="A0A4R8VF81"/>
<dbReference type="GO" id="GO:0051539">
    <property type="term" value="F:4 iron, 4 sulfur cluster binding"/>
    <property type="evidence" value="ECO:0007669"/>
    <property type="project" value="TreeGrafter"/>
</dbReference>
<dbReference type="STRING" id="1424659.SAMN05216368_106276"/>
<dbReference type="PANTHER" id="PTHR42961:SF2">
    <property type="entry name" value="IRON-SULFUR PROTEIN NUBPL"/>
    <property type="match status" value="1"/>
</dbReference>
<dbReference type="GO" id="GO:0016226">
    <property type="term" value="P:iron-sulfur cluster assembly"/>
    <property type="evidence" value="ECO:0007669"/>
    <property type="project" value="InterPro"/>
</dbReference>
<evidence type="ECO:0000256" key="1">
    <source>
        <dbReference type="ARBA" id="ARBA00022723"/>
    </source>
</evidence>
<proteinExistence type="inferred from homology"/>
<evidence type="ECO:0000256" key="5">
    <source>
        <dbReference type="ARBA" id="ARBA00023014"/>
    </source>
</evidence>
<evidence type="ECO:0000313" key="8">
    <source>
        <dbReference type="EMBL" id="SDN67156.1"/>
    </source>
</evidence>
<dbReference type="Gene3D" id="3.30.300.130">
    <property type="entry name" value="Fe-S cluster assembly (FSCA)"/>
    <property type="match status" value="1"/>
</dbReference>
<dbReference type="InterPro" id="IPR019591">
    <property type="entry name" value="Mrp/NBP35_ATP-bd"/>
</dbReference>
<dbReference type="InterPro" id="IPR002744">
    <property type="entry name" value="MIP18-like"/>
</dbReference>
<dbReference type="SUPFAM" id="SSF117916">
    <property type="entry name" value="Fe-S cluster assembly (FSCA) domain-like"/>
    <property type="match status" value="1"/>
</dbReference>
<gene>
    <name evidence="9" type="ORF">E3O21_02900</name>
    <name evidence="8" type="ORF">SAMN05216368_106276</name>
</gene>
<evidence type="ECO:0000256" key="2">
    <source>
        <dbReference type="ARBA" id="ARBA00022741"/>
    </source>
</evidence>
<dbReference type="HAMAP" id="MF_02040">
    <property type="entry name" value="Mrp_NBP35"/>
    <property type="match status" value="1"/>
</dbReference>
<dbReference type="Proteomes" id="UP000199639">
    <property type="component" value="Unassembled WGS sequence"/>
</dbReference>
<dbReference type="Pfam" id="PF01883">
    <property type="entry name" value="FeS_assembly_P"/>
    <property type="match status" value="1"/>
</dbReference>
<keyword evidence="4 6" id="KW-0408">Iron</keyword>
<dbReference type="CDD" id="cd02037">
    <property type="entry name" value="Mrp_NBP35"/>
    <property type="match status" value="1"/>
</dbReference>
<sequence>MTPAPLSSTPDSIRARVFTALARVTDPEIRKPITDLDMVSGVTVSETGRVSVGIRLTIAGCPAAARIESDVLAAAESVAGVGLASVAVAIMTREQRTALTEKLRGGQVERSVQFGPESLTRVYAITSGKGGVGKSTVTANLAVALAGEGLRVGIVDADVHGFSIPGLLGLVHDGLAVKPTQVGDMILPPIAHDVKVISIGMFIDDKSAAVAWRGPMLHRTIKQFLTDVYFGDLDVLLLDLPPGTGDVAITVGQLLPHAEVIVVTTPQAAAADVAERSGIVARQTGQSVYGVIENMSALVQPDGSLLELFGSGGGAEVARRLSVGQETPAPVLAQVPLSLALRTGGDDGLPVVLGAPDDPAARAILALAHSMKTRARGLAGLSLGLTPR</sequence>
<feature type="binding site" evidence="6">
    <location>
        <begin position="128"/>
        <end position="135"/>
    </location>
    <ligand>
        <name>ATP</name>
        <dbReference type="ChEBI" id="CHEBI:30616"/>
    </ligand>
</feature>
<dbReference type="Pfam" id="PF10609">
    <property type="entry name" value="ParA"/>
    <property type="match status" value="1"/>
</dbReference>
<keyword evidence="6" id="KW-0378">Hydrolase</keyword>
<evidence type="ECO:0000259" key="7">
    <source>
        <dbReference type="Pfam" id="PF01883"/>
    </source>
</evidence>
<dbReference type="GO" id="GO:0140663">
    <property type="term" value="F:ATP-dependent FeS chaperone activity"/>
    <property type="evidence" value="ECO:0007669"/>
    <property type="project" value="InterPro"/>
</dbReference>
<accession>A0A4R8VF81</accession>
<dbReference type="GO" id="GO:0005524">
    <property type="term" value="F:ATP binding"/>
    <property type="evidence" value="ECO:0007669"/>
    <property type="project" value="UniProtKB-UniRule"/>
</dbReference>
<comment type="subunit">
    <text evidence="6">Homodimer.</text>
</comment>
<dbReference type="PANTHER" id="PTHR42961">
    <property type="entry name" value="IRON-SULFUR PROTEIN NUBPL"/>
    <property type="match status" value="1"/>
</dbReference>
<reference evidence="9 11" key="2">
    <citation type="submission" date="2019-03" db="EMBL/GenBank/DDBJ databases">
        <title>Genomics of glacier-inhabiting Cryobacterium strains.</title>
        <authorList>
            <person name="Liu Q."/>
            <person name="Xin Y.-H."/>
        </authorList>
    </citation>
    <scope>NUCLEOTIDE SEQUENCE [LARGE SCALE GENOMIC DNA]</scope>
    <source>
        <strain evidence="9 11">Hh8</strain>
    </source>
</reference>
<evidence type="ECO:0000256" key="3">
    <source>
        <dbReference type="ARBA" id="ARBA00022840"/>
    </source>
</evidence>
<dbReference type="SUPFAM" id="SSF52540">
    <property type="entry name" value="P-loop containing nucleoside triphosphate hydrolases"/>
    <property type="match status" value="1"/>
</dbReference>
<dbReference type="InterPro" id="IPR044304">
    <property type="entry name" value="NUBPL-like"/>
</dbReference>
<protein>
    <recommendedName>
        <fullName evidence="6">Iron-sulfur cluster carrier protein</fullName>
    </recommendedName>
</protein>
<evidence type="ECO:0000313" key="9">
    <source>
        <dbReference type="EMBL" id="TFB81759.1"/>
    </source>
</evidence>
<reference evidence="8 10" key="1">
    <citation type="submission" date="2016-10" db="EMBL/GenBank/DDBJ databases">
        <authorList>
            <person name="Varghese N."/>
            <person name="Submissions S."/>
        </authorList>
    </citation>
    <scope>NUCLEOTIDE SEQUENCE [LARGE SCALE GENOMIC DNA]</scope>
    <source>
        <strain evidence="8 10">CGMCC 1.11215</strain>
    </source>
</reference>
<keyword evidence="5 6" id="KW-0411">Iron-sulfur</keyword>
<comment type="similarity">
    <text evidence="6">Belongs to the Mrp/NBP35 ATP-binding proteins family.</text>
</comment>
<evidence type="ECO:0000313" key="11">
    <source>
        <dbReference type="Proteomes" id="UP000298252"/>
    </source>
</evidence>
<comment type="function">
    <text evidence="6">Binds and transfers iron-sulfur (Fe-S) clusters to target apoproteins. Can hydrolyze ATP.</text>
</comment>